<keyword evidence="5" id="KW-0675">Receptor</keyword>
<gene>
    <name evidence="8" type="ORF">SKAU_G00137730</name>
</gene>
<evidence type="ECO:0000313" key="8">
    <source>
        <dbReference type="EMBL" id="KAJ8364942.1"/>
    </source>
</evidence>
<dbReference type="PANTHER" id="PTHR32546">
    <property type="entry name" value="G-PROTEIN COUPLED RECEPTOR 158-RELATED"/>
    <property type="match status" value="1"/>
</dbReference>
<keyword evidence="3" id="KW-1003">Cell membrane</keyword>
<dbReference type="InterPro" id="IPR043458">
    <property type="entry name" value="GPR158/179"/>
</dbReference>
<evidence type="ECO:0000313" key="9">
    <source>
        <dbReference type="Proteomes" id="UP001152622"/>
    </source>
</evidence>
<comment type="similarity">
    <text evidence="2">Belongs to the G-protein coupled receptor 3 family.</text>
</comment>
<evidence type="ECO:0000256" key="5">
    <source>
        <dbReference type="ARBA" id="ARBA00023170"/>
    </source>
</evidence>
<keyword evidence="4" id="KW-0297">G-protein coupled receptor</keyword>
<proteinExistence type="inferred from homology"/>
<comment type="caution">
    <text evidence="8">The sequence shown here is derived from an EMBL/GenBank/DDBJ whole genome shotgun (WGS) entry which is preliminary data.</text>
</comment>
<organism evidence="8 9">
    <name type="scientific">Synaphobranchus kaupii</name>
    <name type="common">Kaup's arrowtooth eel</name>
    <dbReference type="NCBI Taxonomy" id="118154"/>
    <lineage>
        <taxon>Eukaryota</taxon>
        <taxon>Metazoa</taxon>
        <taxon>Chordata</taxon>
        <taxon>Craniata</taxon>
        <taxon>Vertebrata</taxon>
        <taxon>Euteleostomi</taxon>
        <taxon>Actinopterygii</taxon>
        <taxon>Neopterygii</taxon>
        <taxon>Teleostei</taxon>
        <taxon>Anguilliformes</taxon>
        <taxon>Synaphobranchidae</taxon>
        <taxon>Synaphobranchus</taxon>
    </lineage>
</organism>
<evidence type="ECO:0000256" key="6">
    <source>
        <dbReference type="ARBA" id="ARBA00023180"/>
    </source>
</evidence>
<evidence type="ECO:0000256" key="1">
    <source>
        <dbReference type="ARBA" id="ARBA00004651"/>
    </source>
</evidence>
<dbReference type="GO" id="GO:0004930">
    <property type="term" value="F:G protein-coupled receptor activity"/>
    <property type="evidence" value="ECO:0007669"/>
    <property type="project" value="UniProtKB-KW"/>
</dbReference>
<accession>A0A9Q1FRQ8</accession>
<evidence type="ECO:0000256" key="7">
    <source>
        <dbReference type="ARBA" id="ARBA00023224"/>
    </source>
</evidence>
<keyword evidence="9" id="KW-1185">Reference proteome</keyword>
<protein>
    <submittedName>
        <fullName evidence="8">Uncharacterized protein</fullName>
    </submittedName>
</protein>
<keyword evidence="7" id="KW-0807">Transducer</keyword>
<name>A0A9Q1FRQ8_SYNKA</name>
<keyword evidence="3" id="KW-0472">Membrane</keyword>
<dbReference type="GO" id="GO:0005886">
    <property type="term" value="C:plasma membrane"/>
    <property type="evidence" value="ECO:0007669"/>
    <property type="project" value="UniProtKB-SubCell"/>
</dbReference>
<dbReference type="AlphaFoldDB" id="A0A9Q1FRQ8"/>
<keyword evidence="6" id="KW-0325">Glycoprotein</keyword>
<evidence type="ECO:0000256" key="4">
    <source>
        <dbReference type="ARBA" id="ARBA00023040"/>
    </source>
</evidence>
<evidence type="ECO:0000256" key="2">
    <source>
        <dbReference type="ARBA" id="ARBA00007242"/>
    </source>
</evidence>
<dbReference type="PANTHER" id="PTHR32546:SF7">
    <property type="entry name" value="G-PROTEIN COUPLED RECEPTOR 179-RELATED"/>
    <property type="match status" value="1"/>
</dbReference>
<dbReference type="Proteomes" id="UP001152622">
    <property type="component" value="Chromosome 4"/>
</dbReference>
<sequence>MAAEVYEDEVHLRRSVTYLNSSFTSAWSEHSLDPDDIRDELKKLYSQLEINKTKKMTTNNPHLQKKRISRRSIGHSFMKRITEIPESMSHQCSHEDREGSLVCTRFSHHNPDKTERALGLILL</sequence>
<evidence type="ECO:0000256" key="3">
    <source>
        <dbReference type="ARBA" id="ARBA00022475"/>
    </source>
</evidence>
<dbReference type="EMBL" id="JAINUF010000004">
    <property type="protein sequence ID" value="KAJ8364942.1"/>
    <property type="molecule type" value="Genomic_DNA"/>
</dbReference>
<reference evidence="8" key="1">
    <citation type="journal article" date="2023" name="Science">
        <title>Genome structures resolve the early diversification of teleost fishes.</title>
        <authorList>
            <person name="Parey E."/>
            <person name="Louis A."/>
            <person name="Montfort J."/>
            <person name="Bouchez O."/>
            <person name="Roques C."/>
            <person name="Iampietro C."/>
            <person name="Lluch J."/>
            <person name="Castinel A."/>
            <person name="Donnadieu C."/>
            <person name="Desvignes T."/>
            <person name="Floi Bucao C."/>
            <person name="Jouanno E."/>
            <person name="Wen M."/>
            <person name="Mejri S."/>
            <person name="Dirks R."/>
            <person name="Jansen H."/>
            <person name="Henkel C."/>
            <person name="Chen W.J."/>
            <person name="Zahm M."/>
            <person name="Cabau C."/>
            <person name="Klopp C."/>
            <person name="Thompson A.W."/>
            <person name="Robinson-Rechavi M."/>
            <person name="Braasch I."/>
            <person name="Lecointre G."/>
            <person name="Bobe J."/>
            <person name="Postlethwait J.H."/>
            <person name="Berthelot C."/>
            <person name="Roest Crollius H."/>
            <person name="Guiguen Y."/>
        </authorList>
    </citation>
    <scope>NUCLEOTIDE SEQUENCE</scope>
    <source>
        <strain evidence="8">WJC10195</strain>
    </source>
</reference>
<comment type="subcellular location">
    <subcellularLocation>
        <location evidence="1">Cell membrane</location>
        <topology evidence="1">Multi-pass membrane protein</topology>
    </subcellularLocation>
</comment>
<dbReference type="OrthoDB" id="5823771at2759"/>